<evidence type="ECO:0000313" key="2">
    <source>
        <dbReference type="Proteomes" id="UP001321486"/>
    </source>
</evidence>
<evidence type="ECO:0008006" key="3">
    <source>
        <dbReference type="Google" id="ProtNLM"/>
    </source>
</evidence>
<name>A0ABM8GIG7_9MICO</name>
<protein>
    <recommendedName>
        <fullName evidence="3">Glycosyl hydrolase family 13 catalytic domain-containing protein</fullName>
    </recommendedName>
</protein>
<dbReference type="Pfam" id="PF12876">
    <property type="entry name" value="Cellulase-like"/>
    <property type="match status" value="1"/>
</dbReference>
<gene>
    <name evidence="1" type="ORF">GCM10025867_04040</name>
</gene>
<accession>A0ABM8GIG7</accession>
<evidence type="ECO:0000313" key="1">
    <source>
        <dbReference type="EMBL" id="BDZ48163.1"/>
    </source>
</evidence>
<dbReference type="Gene3D" id="3.20.20.80">
    <property type="entry name" value="Glycosidases"/>
    <property type="match status" value="1"/>
</dbReference>
<sequence>MRPEFHRPYAISMWDFSWLERRWPGAGYENWDTALSELVERGYDAVRIDAYPHLLSADPTKAWELLPAWNQTSWGLSRPSRFTSCRLSSNSSRPLAATVSESLFPPGTGRTAMTCE</sequence>
<dbReference type="Proteomes" id="UP001321486">
    <property type="component" value="Chromosome"/>
</dbReference>
<organism evidence="1 2">
    <name type="scientific">Frondihabitans sucicola</name>
    <dbReference type="NCBI Taxonomy" id="1268041"/>
    <lineage>
        <taxon>Bacteria</taxon>
        <taxon>Bacillati</taxon>
        <taxon>Actinomycetota</taxon>
        <taxon>Actinomycetes</taxon>
        <taxon>Micrococcales</taxon>
        <taxon>Microbacteriaceae</taxon>
        <taxon>Frondihabitans</taxon>
    </lineage>
</organism>
<keyword evidence="2" id="KW-1185">Reference proteome</keyword>
<reference evidence="2" key="1">
    <citation type="journal article" date="2019" name="Int. J. Syst. Evol. Microbiol.">
        <title>The Global Catalogue of Microorganisms (GCM) 10K type strain sequencing project: providing services to taxonomists for standard genome sequencing and annotation.</title>
        <authorList>
            <consortium name="The Broad Institute Genomics Platform"/>
            <consortium name="The Broad Institute Genome Sequencing Center for Infectious Disease"/>
            <person name="Wu L."/>
            <person name="Ma J."/>
        </authorList>
    </citation>
    <scope>NUCLEOTIDE SEQUENCE [LARGE SCALE GENOMIC DNA]</scope>
    <source>
        <strain evidence="2">NBRC 108728</strain>
    </source>
</reference>
<dbReference type="EMBL" id="AP027732">
    <property type="protein sequence ID" value="BDZ48163.1"/>
    <property type="molecule type" value="Genomic_DNA"/>
</dbReference>
<dbReference type="InterPro" id="IPR024778">
    <property type="entry name" value="Put_cellulase"/>
</dbReference>
<proteinExistence type="predicted"/>